<sequence length="146" mass="15720">MDTEDRLLVAETLARYGHVVDRGRLDRLDTVFTPDVVYDMSAVGLPVMQGVEALRSGALQLGAHNPVAHHVTDVVIDSATDDEAVVESKGFMITVEGTIRSVTHHDVVRRTADGWRIASRTILPQTVPLGGLLSASSAPRPEPADD</sequence>
<dbReference type="Proteomes" id="UP000198825">
    <property type="component" value="Chromosome I"/>
</dbReference>
<dbReference type="RefSeq" id="WP_091074318.1">
    <property type="nucleotide sequence ID" value="NZ_LT629799.1"/>
</dbReference>
<dbReference type="OrthoDB" id="9180262at2"/>
<feature type="domain" description="SnoaL-like" evidence="1">
    <location>
        <begin position="3"/>
        <end position="121"/>
    </location>
</feature>
<proteinExistence type="predicted"/>
<dbReference type="Gene3D" id="3.10.450.50">
    <property type="match status" value="1"/>
</dbReference>
<evidence type="ECO:0000313" key="2">
    <source>
        <dbReference type="EMBL" id="SDU92402.1"/>
    </source>
</evidence>
<evidence type="ECO:0000313" key="3">
    <source>
        <dbReference type="Proteomes" id="UP000198825"/>
    </source>
</evidence>
<dbReference type="Pfam" id="PF13577">
    <property type="entry name" value="SnoaL_4"/>
    <property type="match status" value="1"/>
</dbReference>
<protein>
    <submittedName>
        <fullName evidence="2">SnoaL-like domain-containing protein</fullName>
    </submittedName>
</protein>
<keyword evidence="3" id="KW-1185">Reference proteome</keyword>
<organism evidence="2 3">
    <name type="scientific">Microlunatus sagamiharensis</name>
    <dbReference type="NCBI Taxonomy" id="546874"/>
    <lineage>
        <taxon>Bacteria</taxon>
        <taxon>Bacillati</taxon>
        <taxon>Actinomycetota</taxon>
        <taxon>Actinomycetes</taxon>
        <taxon>Propionibacteriales</taxon>
        <taxon>Propionibacteriaceae</taxon>
        <taxon>Microlunatus</taxon>
    </lineage>
</organism>
<dbReference type="SUPFAM" id="SSF54427">
    <property type="entry name" value="NTF2-like"/>
    <property type="match status" value="1"/>
</dbReference>
<dbReference type="InterPro" id="IPR032710">
    <property type="entry name" value="NTF2-like_dom_sf"/>
</dbReference>
<gene>
    <name evidence="2" type="ORF">SAMN04488544_2044</name>
</gene>
<evidence type="ECO:0000259" key="1">
    <source>
        <dbReference type="Pfam" id="PF13577"/>
    </source>
</evidence>
<dbReference type="STRING" id="546874.SAMN04488544_2044"/>
<dbReference type="AlphaFoldDB" id="A0A1H2MGZ3"/>
<reference evidence="3" key="1">
    <citation type="submission" date="2016-10" db="EMBL/GenBank/DDBJ databases">
        <authorList>
            <person name="Varghese N."/>
            <person name="Submissions S."/>
        </authorList>
    </citation>
    <scope>NUCLEOTIDE SEQUENCE [LARGE SCALE GENOMIC DNA]</scope>
    <source>
        <strain evidence="3">DSM 21743</strain>
    </source>
</reference>
<dbReference type="InterPro" id="IPR037401">
    <property type="entry name" value="SnoaL-like"/>
</dbReference>
<dbReference type="EMBL" id="LT629799">
    <property type="protein sequence ID" value="SDU92402.1"/>
    <property type="molecule type" value="Genomic_DNA"/>
</dbReference>
<name>A0A1H2MGZ3_9ACTN</name>
<accession>A0A1H2MGZ3</accession>